<dbReference type="InterPro" id="IPR001610">
    <property type="entry name" value="PAC"/>
</dbReference>
<dbReference type="PROSITE" id="PS50109">
    <property type="entry name" value="HIS_KIN"/>
    <property type="match status" value="1"/>
</dbReference>
<dbReference type="Pfam" id="PF08448">
    <property type="entry name" value="PAS_4"/>
    <property type="match status" value="1"/>
</dbReference>
<proteinExistence type="predicted"/>
<dbReference type="PROSITE" id="PS50110">
    <property type="entry name" value="RESPONSE_REGULATORY"/>
    <property type="match status" value="2"/>
</dbReference>
<dbReference type="InterPro" id="IPR036641">
    <property type="entry name" value="HPT_dom_sf"/>
</dbReference>
<evidence type="ECO:0000256" key="10">
    <source>
        <dbReference type="ARBA" id="ARBA00022989"/>
    </source>
</evidence>
<feature type="compositionally biased region" description="Polar residues" evidence="15">
    <location>
        <begin position="9"/>
        <end position="30"/>
    </location>
</feature>
<evidence type="ECO:0000256" key="6">
    <source>
        <dbReference type="ARBA" id="ARBA00022692"/>
    </source>
</evidence>
<evidence type="ECO:0000256" key="5">
    <source>
        <dbReference type="ARBA" id="ARBA00022553"/>
    </source>
</evidence>
<feature type="modified residue" description="4-aspartylphosphate" evidence="14">
    <location>
        <position position="1470"/>
    </location>
</feature>
<dbReference type="SUPFAM" id="SSF55874">
    <property type="entry name" value="ATPase domain of HSP90 chaperone/DNA topoisomerase II/histidine kinase"/>
    <property type="match status" value="1"/>
</dbReference>
<dbReference type="Pfam" id="PF01627">
    <property type="entry name" value="Hpt"/>
    <property type="match status" value="1"/>
</dbReference>
<dbReference type="PRINTS" id="PR00344">
    <property type="entry name" value="BCTRLSENSOR"/>
</dbReference>
<dbReference type="CDD" id="cd00088">
    <property type="entry name" value="HPT"/>
    <property type="match status" value="1"/>
</dbReference>
<keyword evidence="9 21" id="KW-0067">ATP-binding</keyword>
<evidence type="ECO:0000259" key="19">
    <source>
        <dbReference type="PROSITE" id="PS50113"/>
    </source>
</evidence>
<keyword evidence="8" id="KW-0808">Transferase</keyword>
<dbReference type="PROSITE" id="PS50113">
    <property type="entry name" value="PAC"/>
    <property type="match status" value="1"/>
</dbReference>
<keyword evidence="6" id="KW-0812">Transmembrane</keyword>
<feature type="domain" description="PAS" evidence="18">
    <location>
        <begin position="580"/>
        <end position="614"/>
    </location>
</feature>
<dbReference type="InterPro" id="IPR036097">
    <property type="entry name" value="HisK_dim/P_sf"/>
</dbReference>
<dbReference type="SUPFAM" id="SSF47226">
    <property type="entry name" value="Histidine-containing phosphotransfer domain, HPT domain"/>
    <property type="match status" value="1"/>
</dbReference>
<dbReference type="InterPro" id="IPR035965">
    <property type="entry name" value="PAS-like_dom_sf"/>
</dbReference>
<dbReference type="SUPFAM" id="SSF52172">
    <property type="entry name" value="CheY-like"/>
    <property type="match status" value="1"/>
</dbReference>
<dbReference type="InterPro" id="IPR011006">
    <property type="entry name" value="CheY-like_superfamily"/>
</dbReference>
<feature type="modified residue" description="Phosphohistidine" evidence="13">
    <location>
        <position position="1644"/>
    </location>
</feature>
<dbReference type="PROSITE" id="PS50894">
    <property type="entry name" value="HPT"/>
    <property type="match status" value="1"/>
</dbReference>
<dbReference type="SMART" id="SM00448">
    <property type="entry name" value="REC"/>
    <property type="match status" value="1"/>
</dbReference>
<keyword evidence="4" id="KW-1003">Cell membrane</keyword>
<organism evidence="21 22">
    <name type="scientific">Laspinema palackyanum D2a</name>
    <dbReference type="NCBI Taxonomy" id="2953684"/>
    <lineage>
        <taxon>Bacteria</taxon>
        <taxon>Bacillati</taxon>
        <taxon>Cyanobacteriota</taxon>
        <taxon>Cyanophyceae</taxon>
        <taxon>Oscillatoriophycideae</taxon>
        <taxon>Oscillatoriales</taxon>
        <taxon>Laspinemataceae</taxon>
        <taxon>Laspinema</taxon>
        <taxon>Laspinema palackyanum</taxon>
    </lineage>
</organism>
<dbReference type="CDD" id="cd17546">
    <property type="entry name" value="REC_hyHK_CKI1_RcsC-like"/>
    <property type="match status" value="1"/>
</dbReference>
<feature type="compositionally biased region" description="Polar residues" evidence="15">
    <location>
        <begin position="63"/>
        <end position="78"/>
    </location>
</feature>
<feature type="compositionally biased region" description="Polar residues" evidence="15">
    <location>
        <begin position="169"/>
        <end position="178"/>
    </location>
</feature>
<keyword evidence="22" id="KW-1185">Reference proteome</keyword>
<feature type="region of interest" description="Disordered" evidence="15">
    <location>
        <begin position="1488"/>
        <end position="1508"/>
    </location>
</feature>
<dbReference type="Gene3D" id="1.20.120.160">
    <property type="entry name" value="HPT domain"/>
    <property type="match status" value="1"/>
</dbReference>
<dbReference type="InterPro" id="IPR000014">
    <property type="entry name" value="PAS"/>
</dbReference>
<dbReference type="SMART" id="SM00091">
    <property type="entry name" value="PAS"/>
    <property type="match status" value="2"/>
</dbReference>
<dbReference type="Pfam" id="PF08447">
    <property type="entry name" value="PAS_3"/>
    <property type="match status" value="1"/>
</dbReference>
<sequence length="1703" mass="189635">MVIPVEPTPLSSSITRQLTPIKSVKSSQPRQETRNPEIVLELLDLAWNQDDESIPGTWEGKNPATSGQNQESHPQRQSKPVRVEMSFRLDSHHWKDLMQSMAIALEEQQSWQWEGHLITGNPPKTQQQSVENPAQTAPRLAGEVARVNGYSNRSGGTSTRDFSGECNRDSNPQLEHTRSGSSYLKAVVEIQEQLLRAVTPDFESETLLYQEILQRLAQVSGATGAYFWETLEAGDGEGTGLRSQWYGDNLPREGTVPSLPDLEQISASEGQAIALAVAELPESERSFFADRPIASILLIPALADDCCLGWMGFEYPHGKSVSPEEIPVLQTAGRAIAAYRRQSKGDIQGSGLSSSEPWEAIALLEPEGTLLEIYTRGDRGDGDSGMVEEVGLPFWNSRGWVPSECQETYPQNNAVQEQLKQAIATAAEGEFVRGCLEFDLSNGRGEGVNFSIKPVFDRYHKVALLIWKGQRAIVPDWVQTSAESSEEPQSLISDPNFGDCPGVQPIQLQSSMLLTVKLRQSRSCIRKSHPTSGDRDASTGLFLNPTKKHPKRFRVRIPNRTPVNRVRQMIASGSWLEWGVNEASDAIAITDLKGILTYQNRAFQEQFGYSRDEINATGGICQLYGTPELDREICQSVRRGYSWCAEVLLQHKDRTGKTALLRAHAIPDDTGAVVGIYSIYTNIVEVTIADCEGQPLSQCDLENHKCLDRLQESNRRLQLALEGSNLELWDWNLETGDLFIGKKWRAIADWMPDETDNPLQSWRRLIHPDDLPQAIAAWNQHLNGGTPGFELEYRIRTKTGEWQWILDRGKVVERDYQGNILRILGTHKDITHRKQYEEALEKERLQLREIINRAPVAMAMLDHDLRYIAHSQKWLSDYNGDLCSNNPSWIGCHFFEVMPDLFEQWGPLLERVLGGESISSREDCWERADGSKLYQRWAIQPWYSPTGAVGGIAIVTDNINELVEARETALEAARIKSQFLANMSHEIRTPMNGVLGMTGLLLQTPLSHQQRDCAETIRISGEHLLRVINDILDFSKLEAGEMNLESLDFQLSTCIEEVVDLLAAPAHQKGLELAVWIDPKVPQHLIGDAARLRQILLNLINNGIKFTHRGEVVVRVNQSIKPESSHARGQEVWLRFTVQDTGIGIPSDRQDSLFQSFSQVDTSTTRRYGGTGLGLAICKQLVELMGGEIGVESYPDRGSNFWFELKFRKQGTRVSGSIPRCALPIALTEVKVLIAQGNAATRQSLRYLAADWGISIDEVADYSRLCQTLQEAATTGRRYQVAIVDLHLLLGIESDRHEDADGKEDCKNCTDCILTDESNPALVEEFIQKLSPFPPQTSLFLMTTLPYRDRALGLVQSLQQRGLSFVEGHLVKPVRSSELFNSLMTVVLRPPTVPSQPQGGSRLGSQPSITPVQPRIRSTVNILVAEDHPINQQVILHQLEALGYQGECVGNGIEAIARLSQKRYDIVLMDCQMPGLDGYQTTQEIRKREATGSFSPSADGESPDPSQPHKTVIIALTAHAMSAERDKCLAAGMDDYISKPVHLDHLSALLERWIVRADQLINPLIQPPKPDSSTRHLPPERISAIASDSAPPINLDRLEEVSRGKRALQRRLLEAFATTATADTQAIADAIQANDCVKVDRVSHRLKGSSANVGAQAMSALAEQIGTLARENRLSEANSPLSRLQAQLQSVREFIDTHLTELP</sequence>
<dbReference type="Gene3D" id="3.30.450.20">
    <property type="entry name" value="PAS domain"/>
    <property type="match status" value="3"/>
</dbReference>
<dbReference type="Pfam" id="PF00072">
    <property type="entry name" value="Response_reg"/>
    <property type="match status" value="1"/>
</dbReference>
<keyword evidence="11" id="KW-0902">Two-component regulatory system</keyword>
<evidence type="ECO:0000256" key="3">
    <source>
        <dbReference type="ARBA" id="ARBA00012438"/>
    </source>
</evidence>
<dbReference type="InterPro" id="IPR005467">
    <property type="entry name" value="His_kinase_dom"/>
</dbReference>
<dbReference type="SMART" id="SM00086">
    <property type="entry name" value="PAC"/>
    <property type="match status" value="2"/>
</dbReference>
<dbReference type="PANTHER" id="PTHR45339">
    <property type="entry name" value="HYBRID SIGNAL TRANSDUCTION HISTIDINE KINASE J"/>
    <property type="match status" value="1"/>
</dbReference>
<evidence type="ECO:0000313" key="22">
    <source>
        <dbReference type="Proteomes" id="UP001525890"/>
    </source>
</evidence>
<gene>
    <name evidence="21" type="ORF">NG799_24900</name>
</gene>
<dbReference type="Proteomes" id="UP001525890">
    <property type="component" value="Unassembled WGS sequence"/>
</dbReference>
<dbReference type="SUPFAM" id="SSF55785">
    <property type="entry name" value="PYP-like sensor domain (PAS domain)"/>
    <property type="match status" value="3"/>
</dbReference>
<feature type="modified residue" description="4-aspartylphosphate" evidence="14">
    <location>
        <position position="1285"/>
    </location>
</feature>
<dbReference type="Pfam" id="PF00512">
    <property type="entry name" value="HisKA"/>
    <property type="match status" value="1"/>
</dbReference>
<evidence type="ECO:0000259" key="20">
    <source>
        <dbReference type="PROSITE" id="PS50894"/>
    </source>
</evidence>
<dbReference type="InterPro" id="IPR013656">
    <property type="entry name" value="PAS_4"/>
</dbReference>
<dbReference type="Gene3D" id="1.10.287.130">
    <property type="match status" value="1"/>
</dbReference>
<keyword evidence="7" id="KW-0547">Nucleotide-binding</keyword>
<dbReference type="CDD" id="cd00130">
    <property type="entry name" value="PAS"/>
    <property type="match status" value="2"/>
</dbReference>
<feature type="domain" description="Histidine kinase" evidence="16">
    <location>
        <begin position="982"/>
        <end position="1209"/>
    </location>
</feature>
<keyword evidence="12" id="KW-0472">Membrane</keyword>
<evidence type="ECO:0000256" key="14">
    <source>
        <dbReference type="PROSITE-ProRule" id="PRU00169"/>
    </source>
</evidence>
<dbReference type="CDD" id="cd16922">
    <property type="entry name" value="HATPase_EvgS-ArcB-TorS-like"/>
    <property type="match status" value="1"/>
</dbReference>
<dbReference type="SUPFAM" id="SSF55781">
    <property type="entry name" value="GAF domain-like"/>
    <property type="match status" value="1"/>
</dbReference>
<evidence type="ECO:0000259" key="18">
    <source>
        <dbReference type="PROSITE" id="PS50112"/>
    </source>
</evidence>
<dbReference type="Gene3D" id="3.30.565.10">
    <property type="entry name" value="Histidine kinase-like ATPase, C-terminal domain"/>
    <property type="match status" value="1"/>
</dbReference>
<dbReference type="CDD" id="cd00082">
    <property type="entry name" value="HisKA"/>
    <property type="match status" value="1"/>
</dbReference>
<feature type="region of interest" description="Disordered" evidence="15">
    <location>
        <begin position="51"/>
        <end position="81"/>
    </location>
</feature>
<keyword evidence="5 14" id="KW-0597">Phosphoprotein</keyword>
<name>A0ABT2MZX1_9CYAN</name>
<feature type="compositionally biased region" description="Polar residues" evidence="15">
    <location>
        <begin position="149"/>
        <end position="161"/>
    </location>
</feature>
<keyword evidence="10" id="KW-1133">Transmembrane helix</keyword>
<dbReference type="SUPFAM" id="SSF47384">
    <property type="entry name" value="Homodimeric domain of signal transducing histidine kinase"/>
    <property type="match status" value="1"/>
</dbReference>
<dbReference type="InterPro" id="IPR000700">
    <property type="entry name" value="PAS-assoc_C"/>
</dbReference>
<dbReference type="GO" id="GO:0005524">
    <property type="term" value="F:ATP binding"/>
    <property type="evidence" value="ECO:0007669"/>
    <property type="project" value="UniProtKB-KW"/>
</dbReference>
<dbReference type="InterPro" id="IPR008207">
    <property type="entry name" value="Sig_transdc_His_kin_Hpt_dom"/>
</dbReference>
<dbReference type="InterPro" id="IPR004358">
    <property type="entry name" value="Sig_transdc_His_kin-like_C"/>
</dbReference>
<feature type="domain" description="Response regulatory" evidence="17">
    <location>
        <begin position="1231"/>
        <end position="1387"/>
    </location>
</feature>
<dbReference type="Pfam" id="PF13426">
    <property type="entry name" value="PAS_9"/>
    <property type="match status" value="1"/>
</dbReference>
<dbReference type="PROSITE" id="PS50112">
    <property type="entry name" value="PAS"/>
    <property type="match status" value="1"/>
</dbReference>
<dbReference type="EMBL" id="JAMXFF010000053">
    <property type="protein sequence ID" value="MCT7969555.1"/>
    <property type="molecule type" value="Genomic_DNA"/>
</dbReference>
<comment type="caution">
    <text evidence="21">The sequence shown here is derived from an EMBL/GenBank/DDBJ whole genome shotgun (WGS) entry which is preliminary data.</text>
</comment>
<dbReference type="SMART" id="SM00073">
    <property type="entry name" value="HPT"/>
    <property type="match status" value="1"/>
</dbReference>
<comment type="catalytic activity">
    <reaction evidence="1">
        <text>ATP + protein L-histidine = ADP + protein N-phospho-L-histidine.</text>
        <dbReference type="EC" id="2.7.13.3"/>
    </reaction>
</comment>
<evidence type="ECO:0000256" key="8">
    <source>
        <dbReference type="ARBA" id="ARBA00022777"/>
    </source>
</evidence>
<dbReference type="InterPro" id="IPR003661">
    <property type="entry name" value="HisK_dim/P_dom"/>
</dbReference>
<evidence type="ECO:0000256" key="11">
    <source>
        <dbReference type="ARBA" id="ARBA00023012"/>
    </source>
</evidence>
<dbReference type="InterPro" id="IPR036890">
    <property type="entry name" value="HATPase_C_sf"/>
</dbReference>
<comment type="subcellular location">
    <subcellularLocation>
        <location evidence="2">Cell membrane</location>
        <topology evidence="2">Multi-pass membrane protein</topology>
    </subcellularLocation>
</comment>
<dbReference type="PANTHER" id="PTHR45339:SF1">
    <property type="entry name" value="HYBRID SIGNAL TRANSDUCTION HISTIDINE KINASE J"/>
    <property type="match status" value="1"/>
</dbReference>
<evidence type="ECO:0000256" key="15">
    <source>
        <dbReference type="SAM" id="MobiDB-lite"/>
    </source>
</evidence>
<dbReference type="RefSeq" id="WP_368009009.1">
    <property type="nucleotide sequence ID" value="NZ_JAMXFF010000053.1"/>
</dbReference>
<feature type="region of interest" description="Disordered" evidence="15">
    <location>
        <begin position="147"/>
        <end position="178"/>
    </location>
</feature>
<feature type="domain" description="HPt" evidence="20">
    <location>
        <begin position="1605"/>
        <end position="1703"/>
    </location>
</feature>
<dbReference type="Pfam" id="PF02518">
    <property type="entry name" value="HATPase_c"/>
    <property type="match status" value="1"/>
</dbReference>
<evidence type="ECO:0000259" key="17">
    <source>
        <dbReference type="PROSITE" id="PS50110"/>
    </source>
</evidence>
<evidence type="ECO:0000256" key="12">
    <source>
        <dbReference type="ARBA" id="ARBA00023136"/>
    </source>
</evidence>
<evidence type="ECO:0000256" key="9">
    <source>
        <dbReference type="ARBA" id="ARBA00022840"/>
    </source>
</evidence>
<evidence type="ECO:0000313" key="21">
    <source>
        <dbReference type="EMBL" id="MCT7969555.1"/>
    </source>
</evidence>
<feature type="domain" description="Response regulatory" evidence="17">
    <location>
        <begin position="1421"/>
        <end position="1554"/>
    </location>
</feature>
<reference evidence="21 22" key="1">
    <citation type="journal article" date="2022" name="Front. Microbiol.">
        <title>High genomic differentiation and limited gene flow indicate recent cryptic speciation within the genus Laspinema (cyanobacteria).</title>
        <authorList>
            <person name="Stanojkovic A."/>
            <person name="Skoupy S."/>
            <person name="Skaloud P."/>
            <person name="Dvorak P."/>
        </authorList>
    </citation>
    <scope>NUCLEOTIDE SEQUENCE [LARGE SCALE GENOMIC DNA]</scope>
    <source>
        <strain evidence="21 22">D2a</strain>
    </source>
</reference>
<protein>
    <recommendedName>
        <fullName evidence="3">histidine kinase</fullName>
        <ecNumber evidence="3">2.7.13.3</ecNumber>
    </recommendedName>
</protein>
<keyword evidence="8" id="KW-0418">Kinase</keyword>
<dbReference type="InterPro" id="IPR013655">
    <property type="entry name" value="PAS_fold_3"/>
</dbReference>
<dbReference type="Gene3D" id="3.40.50.2300">
    <property type="match status" value="1"/>
</dbReference>
<dbReference type="InterPro" id="IPR003594">
    <property type="entry name" value="HATPase_dom"/>
</dbReference>
<evidence type="ECO:0000256" key="7">
    <source>
        <dbReference type="ARBA" id="ARBA00022741"/>
    </source>
</evidence>
<dbReference type="SMART" id="SM00387">
    <property type="entry name" value="HATPase_c"/>
    <property type="match status" value="1"/>
</dbReference>
<feature type="domain" description="PAC" evidence="19">
    <location>
        <begin position="789"/>
        <end position="842"/>
    </location>
</feature>
<evidence type="ECO:0000256" key="2">
    <source>
        <dbReference type="ARBA" id="ARBA00004651"/>
    </source>
</evidence>
<dbReference type="InterPro" id="IPR001789">
    <property type="entry name" value="Sig_transdc_resp-reg_receiver"/>
</dbReference>
<evidence type="ECO:0000256" key="13">
    <source>
        <dbReference type="PROSITE-ProRule" id="PRU00110"/>
    </source>
</evidence>
<dbReference type="EC" id="2.7.13.3" evidence="3"/>
<dbReference type="SMART" id="SM00388">
    <property type="entry name" value="HisKA"/>
    <property type="match status" value="1"/>
</dbReference>
<dbReference type="NCBIfam" id="TIGR00229">
    <property type="entry name" value="sensory_box"/>
    <property type="match status" value="2"/>
</dbReference>
<evidence type="ECO:0000256" key="4">
    <source>
        <dbReference type="ARBA" id="ARBA00022475"/>
    </source>
</evidence>
<evidence type="ECO:0000259" key="16">
    <source>
        <dbReference type="PROSITE" id="PS50109"/>
    </source>
</evidence>
<accession>A0ABT2MZX1</accession>
<feature type="region of interest" description="Disordered" evidence="15">
    <location>
        <begin position="1"/>
        <end position="35"/>
    </location>
</feature>
<evidence type="ECO:0000256" key="1">
    <source>
        <dbReference type="ARBA" id="ARBA00000085"/>
    </source>
</evidence>